<dbReference type="EMBL" id="HBUE01078961">
    <property type="protein sequence ID" value="CAG6476635.1"/>
    <property type="molecule type" value="Transcribed_RNA"/>
</dbReference>
<protein>
    <submittedName>
        <fullName evidence="1">(northern house mosquito) hypothetical protein</fullName>
    </submittedName>
</protein>
<dbReference type="EMBL" id="HBUE01078964">
    <property type="protein sequence ID" value="CAG6476638.1"/>
    <property type="molecule type" value="Transcribed_RNA"/>
</dbReference>
<name>A0A8D8BNC8_CULPI</name>
<evidence type="ECO:0000313" key="1">
    <source>
        <dbReference type="EMBL" id="CAG6476635.1"/>
    </source>
</evidence>
<organism evidence="1">
    <name type="scientific">Culex pipiens</name>
    <name type="common">House mosquito</name>
    <dbReference type="NCBI Taxonomy" id="7175"/>
    <lineage>
        <taxon>Eukaryota</taxon>
        <taxon>Metazoa</taxon>
        <taxon>Ecdysozoa</taxon>
        <taxon>Arthropoda</taxon>
        <taxon>Hexapoda</taxon>
        <taxon>Insecta</taxon>
        <taxon>Pterygota</taxon>
        <taxon>Neoptera</taxon>
        <taxon>Endopterygota</taxon>
        <taxon>Diptera</taxon>
        <taxon>Nematocera</taxon>
        <taxon>Culicoidea</taxon>
        <taxon>Culicidae</taxon>
        <taxon>Culicinae</taxon>
        <taxon>Culicini</taxon>
        <taxon>Culex</taxon>
        <taxon>Culex</taxon>
    </lineage>
</organism>
<accession>A0A8D8BNC8</accession>
<reference evidence="1" key="1">
    <citation type="submission" date="2021-05" db="EMBL/GenBank/DDBJ databases">
        <authorList>
            <person name="Alioto T."/>
            <person name="Alioto T."/>
            <person name="Gomez Garrido J."/>
        </authorList>
    </citation>
    <scope>NUCLEOTIDE SEQUENCE</scope>
</reference>
<proteinExistence type="predicted"/>
<dbReference type="AlphaFoldDB" id="A0A8D8BNC8"/>
<sequence>MWQLQNTTCALQDNQIFAQMRRNISGKLLDTLPVALVDVLPLWHSIFVVETCVLPGAKNAIPDWRHVSLDQVLSVSDILFGMICRTQQFRHSCKLLCLTVQRVRIDRFSEQGTLPPRSGGIRNGTLDCSSWQNMLRVEH</sequence>